<keyword evidence="3" id="KW-1185">Reference proteome</keyword>
<sequence length="310" mass="33169">METYGAGPPSLQAGAGNCGRGLNYYDSQPGLDTSSGTSAKADAGMMTPAGSHGGLASEAESSGGLLPPQPLLLCNTREKTKCFRPGIGYTTRICDQSKHQNPARGGGAWPAMQYSAVLQLAFDLDSLCRELRQVLEAERPALTVLVEMQLRHAMLALLQPFVLPARTDAQFYLARQMCLQCAMALVTYAHESQSPASVGAEPSLAGPSLLLLQMQMTARGYLRGAFHPAVICALAIEIIVQLSGEAGAATSGRPPYSLDSMARAQRAPIIKTLERLNSQLREMMNQAFPALKRYQLHLGSDSCLEDRNAS</sequence>
<proteinExistence type="predicted"/>
<dbReference type="KEGG" id="ani:ANIA_08508"/>
<dbReference type="HOGENOM" id="CLU_897229_0_0_1"/>
<evidence type="ECO:0000313" key="2">
    <source>
        <dbReference type="EMBL" id="CBF80701.1"/>
    </source>
</evidence>
<reference evidence="3" key="2">
    <citation type="journal article" date="2009" name="Fungal Genet. Biol.">
        <title>The 2008 update of the Aspergillus nidulans genome annotation: a community effort.</title>
        <authorList>
            <person name="Wortman J.R."/>
            <person name="Gilsenan J.M."/>
            <person name="Joardar V."/>
            <person name="Deegan J."/>
            <person name="Clutterbuck J."/>
            <person name="Andersen M.R."/>
            <person name="Archer D."/>
            <person name="Bencina M."/>
            <person name="Braus G."/>
            <person name="Coutinho P."/>
            <person name="von Dohren H."/>
            <person name="Doonan J."/>
            <person name="Driessen A.J."/>
            <person name="Durek P."/>
            <person name="Espeso E."/>
            <person name="Fekete E."/>
            <person name="Flipphi M."/>
            <person name="Estrada C.G."/>
            <person name="Geysens S."/>
            <person name="Goldman G."/>
            <person name="de Groot P.W."/>
            <person name="Hansen K."/>
            <person name="Harris S.D."/>
            <person name="Heinekamp T."/>
            <person name="Helmstaedt K."/>
            <person name="Henrissat B."/>
            <person name="Hofmann G."/>
            <person name="Homan T."/>
            <person name="Horio T."/>
            <person name="Horiuchi H."/>
            <person name="James S."/>
            <person name="Jones M."/>
            <person name="Karaffa L."/>
            <person name="Karanyi Z."/>
            <person name="Kato M."/>
            <person name="Keller N."/>
            <person name="Kelly D.E."/>
            <person name="Kiel J.A."/>
            <person name="Kim J.M."/>
            <person name="van der Klei I.J."/>
            <person name="Klis F.M."/>
            <person name="Kovalchuk A."/>
            <person name="Krasevec N."/>
            <person name="Kubicek C.P."/>
            <person name="Liu B."/>
            <person name="Maccabe A."/>
            <person name="Meyer V."/>
            <person name="Mirabito P."/>
            <person name="Miskei M."/>
            <person name="Mos M."/>
            <person name="Mullins J."/>
            <person name="Nelson D.R."/>
            <person name="Nielsen J."/>
            <person name="Oakley B.R."/>
            <person name="Osmani S.A."/>
            <person name="Pakula T."/>
            <person name="Paszewski A."/>
            <person name="Paulsen I."/>
            <person name="Pilsyk S."/>
            <person name="Pocsi I."/>
            <person name="Punt P.J."/>
            <person name="Ram A.F."/>
            <person name="Ren Q."/>
            <person name="Robellet X."/>
            <person name="Robson G."/>
            <person name="Seiboth B."/>
            <person name="van Solingen P."/>
            <person name="Specht T."/>
            <person name="Sun J."/>
            <person name="Taheri-Talesh N."/>
            <person name="Takeshita N."/>
            <person name="Ussery D."/>
            <person name="vanKuyk P.A."/>
            <person name="Visser H."/>
            <person name="van de Vondervoort P.J."/>
            <person name="de Vries R.P."/>
            <person name="Walton J."/>
            <person name="Xiang X."/>
            <person name="Xiong Y."/>
            <person name="Zeng A.P."/>
            <person name="Brandt B.W."/>
            <person name="Cornell M.J."/>
            <person name="van den Hondel C.A."/>
            <person name="Visser J."/>
            <person name="Oliver S.G."/>
            <person name="Turner G."/>
        </authorList>
    </citation>
    <scope>GENOME REANNOTATION</scope>
    <source>
        <strain evidence="3">FGSC A4 / ATCC 38163 / CBS 112.46 / NRRL 194 / M139</strain>
    </source>
</reference>
<dbReference type="OMA" id="QCAMALV"/>
<feature type="region of interest" description="Disordered" evidence="1">
    <location>
        <begin position="29"/>
        <end position="63"/>
    </location>
</feature>
<dbReference type="Proteomes" id="UP000000560">
    <property type="component" value="Chromosome V"/>
</dbReference>
<dbReference type="EMBL" id="BN001305">
    <property type="protein sequence ID" value="CBF80701.1"/>
    <property type="molecule type" value="Genomic_DNA"/>
</dbReference>
<organism evidence="2 3">
    <name type="scientific">Emericella nidulans (strain FGSC A4 / ATCC 38163 / CBS 112.46 / NRRL 194 / M139)</name>
    <name type="common">Aspergillus nidulans</name>
    <dbReference type="NCBI Taxonomy" id="227321"/>
    <lineage>
        <taxon>Eukaryota</taxon>
        <taxon>Fungi</taxon>
        <taxon>Dikarya</taxon>
        <taxon>Ascomycota</taxon>
        <taxon>Pezizomycotina</taxon>
        <taxon>Eurotiomycetes</taxon>
        <taxon>Eurotiomycetidae</taxon>
        <taxon>Eurotiales</taxon>
        <taxon>Aspergillaceae</taxon>
        <taxon>Aspergillus</taxon>
        <taxon>Aspergillus subgen. Nidulantes</taxon>
    </lineage>
</organism>
<feature type="compositionally biased region" description="Low complexity" evidence="1">
    <location>
        <begin position="54"/>
        <end position="63"/>
    </location>
</feature>
<dbReference type="RefSeq" id="XP_681777.1">
    <property type="nucleotide sequence ID" value="XM_676685.1"/>
</dbReference>
<dbReference type="AlphaFoldDB" id="Q5AT72"/>
<gene>
    <name evidence="2" type="ORF">ANIA_08508</name>
</gene>
<evidence type="ECO:0000256" key="1">
    <source>
        <dbReference type="SAM" id="MobiDB-lite"/>
    </source>
</evidence>
<evidence type="ECO:0000313" key="3">
    <source>
        <dbReference type="Proteomes" id="UP000000560"/>
    </source>
</evidence>
<dbReference type="GeneID" id="2868856"/>
<accession>C8VEM7</accession>
<protein>
    <recommendedName>
        <fullName evidence="4">Transcription factor domain-containing protein</fullName>
    </recommendedName>
</protein>
<reference evidence="3" key="1">
    <citation type="journal article" date="2005" name="Nature">
        <title>Sequencing of Aspergillus nidulans and comparative analysis with A. fumigatus and A. oryzae.</title>
        <authorList>
            <person name="Galagan J.E."/>
            <person name="Calvo S.E."/>
            <person name="Cuomo C."/>
            <person name="Ma L.J."/>
            <person name="Wortman J.R."/>
            <person name="Batzoglou S."/>
            <person name="Lee S.I."/>
            <person name="Basturkmen M."/>
            <person name="Spevak C.C."/>
            <person name="Clutterbuck J."/>
            <person name="Kapitonov V."/>
            <person name="Jurka J."/>
            <person name="Scazzocchio C."/>
            <person name="Farman M."/>
            <person name="Butler J."/>
            <person name="Purcell S."/>
            <person name="Harris S."/>
            <person name="Braus G.H."/>
            <person name="Draht O."/>
            <person name="Busch S."/>
            <person name="D'Enfert C."/>
            <person name="Bouchier C."/>
            <person name="Goldman G.H."/>
            <person name="Bell-Pedersen D."/>
            <person name="Griffiths-Jones S."/>
            <person name="Doonan J.H."/>
            <person name="Yu J."/>
            <person name="Vienken K."/>
            <person name="Pain A."/>
            <person name="Freitag M."/>
            <person name="Selker E.U."/>
            <person name="Archer D.B."/>
            <person name="Penalva M.A."/>
            <person name="Oakley B.R."/>
            <person name="Momany M."/>
            <person name="Tanaka T."/>
            <person name="Kumagai T."/>
            <person name="Asai K."/>
            <person name="Machida M."/>
            <person name="Nierman W.C."/>
            <person name="Denning D.W."/>
            <person name="Caddick M."/>
            <person name="Hynes M."/>
            <person name="Paoletti M."/>
            <person name="Fischer R."/>
            <person name="Miller B."/>
            <person name="Dyer P."/>
            <person name="Sachs M.S."/>
            <person name="Osmani S.A."/>
            <person name="Birren B.W."/>
        </authorList>
    </citation>
    <scope>NUCLEOTIDE SEQUENCE [LARGE SCALE GENOMIC DNA]</scope>
    <source>
        <strain evidence="3">FGSC A4 / ATCC 38163 / CBS 112.46 / NRRL 194 / M139</strain>
    </source>
</reference>
<evidence type="ECO:0008006" key="4">
    <source>
        <dbReference type="Google" id="ProtNLM"/>
    </source>
</evidence>
<name>Q5AT72_EMENI</name>
<accession>Q5AT72</accession>
<dbReference type="InParanoid" id="Q5AT72"/>